<evidence type="ECO:0000256" key="1">
    <source>
        <dbReference type="ARBA" id="ARBA00001946"/>
    </source>
</evidence>
<dbReference type="PANTHER" id="PTHR43028">
    <property type="entry name" value="3'(2'),5'-BISPHOSPHATE NUCLEOTIDASE 1"/>
    <property type="match status" value="1"/>
</dbReference>
<keyword evidence="20" id="KW-1185">Reference proteome</keyword>
<dbReference type="CDD" id="cd01640">
    <property type="entry name" value="IPPase"/>
    <property type="match status" value="1"/>
</dbReference>
<evidence type="ECO:0000313" key="19">
    <source>
        <dbReference type="EMBL" id="CBY11526.1"/>
    </source>
</evidence>
<dbReference type="Pfam" id="PF00459">
    <property type="entry name" value="Inositol_P"/>
    <property type="match status" value="1"/>
</dbReference>
<dbReference type="FunFam" id="3.30.540.10:FF:000012">
    <property type="entry name" value="Blast:Putative inositol monophosphatase 3"/>
    <property type="match status" value="1"/>
</dbReference>
<keyword evidence="7 18" id="KW-0460">Magnesium</keyword>
<evidence type="ECO:0000256" key="12">
    <source>
        <dbReference type="ARBA" id="ARBA00044478"/>
    </source>
</evidence>
<evidence type="ECO:0000256" key="17">
    <source>
        <dbReference type="ARBA" id="ARBA00044554"/>
    </source>
</evidence>
<dbReference type="EC" id="3.1.3.7" evidence="3"/>
<dbReference type="SUPFAM" id="SSF56655">
    <property type="entry name" value="Carbohydrate phosphatase"/>
    <property type="match status" value="1"/>
</dbReference>
<dbReference type="GO" id="GO:0046854">
    <property type="term" value="P:phosphatidylinositol phosphate biosynthetic process"/>
    <property type="evidence" value="ECO:0007669"/>
    <property type="project" value="InterPro"/>
</dbReference>
<sequence length="329" mass="35958">MLRVTKTVTLRTLSRTQNPGLLQDLTASCVTVADESAVLIRKIFKNGDLGVIDKGGLKNFQTEGDRAVQRLILKTLKTKYPQVTIIGEEDGDDGEAGDEKVFDALAPEVMDKKFPEDLQNVAPERICIWVDPLDGTMEFIDRMLHHVTILIGIAVDGKAISGVVNQPFFGFDDESKKPDQWGRSIWGVVGLGSFGPFEQKPLPKDKKIICTTRSHASHDVNACIEAMKPDEILRQGGAGNKVLRVIEGDAHAYVFASPGTKKWDTCAPEAVLVAMGGALTDMHGNVMAYDKNAKVPNSGGVLATISPDTQKWYLEHVPQTVRDNPQLQP</sequence>
<comment type="catalytic activity">
    <reaction evidence="11">
        <text>adenosine 2',5'-bisphosphate + H2O = AMP + phosphate</text>
        <dbReference type="Rhea" id="RHEA:77643"/>
        <dbReference type="ChEBI" id="CHEBI:15377"/>
        <dbReference type="ChEBI" id="CHEBI:43474"/>
        <dbReference type="ChEBI" id="CHEBI:194156"/>
        <dbReference type="ChEBI" id="CHEBI:456215"/>
        <dbReference type="EC" id="3.1.3.7"/>
    </reaction>
    <physiologicalReaction direction="left-to-right" evidence="11">
        <dbReference type="Rhea" id="RHEA:77644"/>
    </physiologicalReaction>
</comment>
<evidence type="ECO:0000256" key="14">
    <source>
        <dbReference type="ARBA" id="ARBA00044484"/>
    </source>
</evidence>
<name>E4XNT8_OIKDI</name>
<dbReference type="OrthoDB" id="411145at2759"/>
<dbReference type="GO" id="GO:0008441">
    <property type="term" value="F:3'(2'),5'-bisphosphate nucleotidase activity"/>
    <property type="evidence" value="ECO:0007669"/>
    <property type="project" value="UniProtKB-EC"/>
</dbReference>
<dbReference type="InterPro" id="IPR000760">
    <property type="entry name" value="Inositol_monophosphatase-like"/>
</dbReference>
<dbReference type="PANTHER" id="PTHR43028:SF5">
    <property type="entry name" value="3'(2'),5'-BISPHOSPHATE NUCLEOTIDASE 1"/>
    <property type="match status" value="1"/>
</dbReference>
<comment type="similarity">
    <text evidence="2">Belongs to the inositol monophosphatase superfamily.</text>
</comment>
<dbReference type="InterPro" id="IPR020550">
    <property type="entry name" value="Inositol_monophosphatase_CS"/>
</dbReference>
<dbReference type="Gene3D" id="3.40.190.80">
    <property type="match status" value="1"/>
</dbReference>
<evidence type="ECO:0000256" key="2">
    <source>
        <dbReference type="ARBA" id="ARBA00009759"/>
    </source>
</evidence>
<evidence type="ECO:0000313" key="20">
    <source>
        <dbReference type="Proteomes" id="UP000001307"/>
    </source>
</evidence>
<keyword evidence="5 18" id="KW-0479">Metal-binding</keyword>
<evidence type="ECO:0000256" key="4">
    <source>
        <dbReference type="ARBA" id="ARBA00022671"/>
    </source>
</evidence>
<feature type="binding site" evidence="18">
    <location>
        <position position="264"/>
    </location>
    <ligand>
        <name>Mg(2+)</name>
        <dbReference type="ChEBI" id="CHEBI:18420"/>
        <label>1</label>
        <note>catalytic</note>
    </ligand>
</feature>
<dbReference type="EC" id="3.1.3.57" evidence="15"/>
<feature type="binding site" evidence="18">
    <location>
        <position position="133"/>
    </location>
    <ligand>
        <name>Mg(2+)</name>
        <dbReference type="ChEBI" id="CHEBI:18420"/>
        <label>1</label>
        <note>catalytic</note>
    </ligand>
</feature>
<keyword evidence="6" id="KW-0378">Hydrolase</keyword>
<evidence type="ECO:0000256" key="3">
    <source>
        <dbReference type="ARBA" id="ARBA00012633"/>
    </source>
</evidence>
<dbReference type="AlphaFoldDB" id="E4XNT8"/>
<evidence type="ECO:0000256" key="8">
    <source>
        <dbReference type="ARBA" id="ARBA00040342"/>
    </source>
</evidence>
<feature type="binding site" evidence="18">
    <location>
        <position position="88"/>
    </location>
    <ligand>
        <name>Mg(2+)</name>
        <dbReference type="ChEBI" id="CHEBI:18420"/>
        <label>1</label>
        <note>catalytic</note>
    </ligand>
</feature>
<comment type="catalytic activity">
    <reaction evidence="13">
        <text>adenosine 3',5'-bisphosphate + H2O = AMP + phosphate</text>
        <dbReference type="Rhea" id="RHEA:10040"/>
        <dbReference type="ChEBI" id="CHEBI:15377"/>
        <dbReference type="ChEBI" id="CHEBI:43474"/>
        <dbReference type="ChEBI" id="CHEBI:58343"/>
        <dbReference type="ChEBI" id="CHEBI:456215"/>
        <dbReference type="EC" id="3.1.3.7"/>
    </reaction>
    <physiologicalReaction direction="left-to-right" evidence="13">
        <dbReference type="Rhea" id="RHEA:10041"/>
    </physiologicalReaction>
</comment>
<dbReference type="Gene3D" id="3.30.540.10">
    <property type="entry name" value="Fructose-1,6-Bisphosphatase, subunit A, domain 1"/>
    <property type="match status" value="1"/>
</dbReference>
<comment type="catalytic activity">
    <reaction evidence="14">
        <text>3'-phosphoadenylyl sulfate + H2O = adenosine 5'-phosphosulfate + phosphate</text>
        <dbReference type="Rhea" id="RHEA:77639"/>
        <dbReference type="ChEBI" id="CHEBI:15377"/>
        <dbReference type="ChEBI" id="CHEBI:43474"/>
        <dbReference type="ChEBI" id="CHEBI:58243"/>
        <dbReference type="ChEBI" id="CHEBI:58339"/>
        <dbReference type="EC" id="3.1.3.7"/>
    </reaction>
    <physiologicalReaction direction="left-to-right" evidence="14">
        <dbReference type="Rhea" id="RHEA:77640"/>
    </physiologicalReaction>
</comment>
<protein>
    <recommendedName>
        <fullName evidence="8">3'(2'),5'-bisphosphate nucleotidase 1</fullName>
        <ecNumber evidence="15">3.1.3.57</ecNumber>
        <ecNumber evidence="3">3.1.3.7</ecNumber>
    </recommendedName>
    <alternativeName>
        <fullName evidence="16">3'-phosphoadenosine 5'-phosphate phosphatase</fullName>
    </alternativeName>
    <alternativeName>
        <fullName evidence="9">Bisphosphate 3'-nucleotidase 1</fullName>
    </alternativeName>
    <alternativeName>
        <fullName evidence="17">Inositol-polyphosphate 1-phosphatase</fullName>
    </alternativeName>
</protein>
<dbReference type="FunCoup" id="E4XNT8">
    <property type="interactions" value="132"/>
</dbReference>
<feature type="binding site" evidence="18">
    <location>
        <position position="134"/>
    </location>
    <ligand>
        <name>Mg(2+)</name>
        <dbReference type="ChEBI" id="CHEBI:18420"/>
        <label>1</label>
        <note>catalytic</note>
    </ligand>
</feature>
<evidence type="ECO:0000256" key="5">
    <source>
        <dbReference type="ARBA" id="ARBA00022723"/>
    </source>
</evidence>
<dbReference type="GO" id="GO:0046872">
    <property type="term" value="F:metal ion binding"/>
    <property type="evidence" value="ECO:0007669"/>
    <property type="project" value="UniProtKB-KW"/>
</dbReference>
<feature type="binding site" evidence="18">
    <location>
        <position position="131"/>
    </location>
    <ligand>
        <name>Mg(2+)</name>
        <dbReference type="ChEBI" id="CHEBI:18420"/>
        <label>1</label>
        <note>catalytic</note>
    </ligand>
</feature>
<evidence type="ECO:0000256" key="15">
    <source>
        <dbReference type="ARBA" id="ARBA00044519"/>
    </source>
</evidence>
<proteinExistence type="inferred from homology"/>
<keyword evidence="4" id="KW-0452">Lithium</keyword>
<dbReference type="EMBL" id="FN653086">
    <property type="protein sequence ID" value="CBY11526.1"/>
    <property type="molecule type" value="Genomic_DNA"/>
</dbReference>
<evidence type="ECO:0000256" key="16">
    <source>
        <dbReference type="ARBA" id="ARBA00044544"/>
    </source>
</evidence>
<evidence type="ECO:0000256" key="10">
    <source>
        <dbReference type="ARBA" id="ARBA00044465"/>
    </source>
</evidence>
<dbReference type="PROSITE" id="PS00630">
    <property type="entry name" value="IMP_2"/>
    <property type="match status" value="1"/>
</dbReference>
<dbReference type="Proteomes" id="UP000001307">
    <property type="component" value="Unassembled WGS sequence"/>
</dbReference>
<organism evidence="19">
    <name type="scientific">Oikopleura dioica</name>
    <name type="common">Tunicate</name>
    <dbReference type="NCBI Taxonomy" id="34765"/>
    <lineage>
        <taxon>Eukaryota</taxon>
        <taxon>Metazoa</taxon>
        <taxon>Chordata</taxon>
        <taxon>Tunicata</taxon>
        <taxon>Appendicularia</taxon>
        <taxon>Copelata</taxon>
        <taxon>Oikopleuridae</taxon>
        <taxon>Oikopleura</taxon>
    </lineage>
</organism>
<comment type="cofactor">
    <cofactor evidence="1 18">
        <name>Mg(2+)</name>
        <dbReference type="ChEBI" id="CHEBI:18420"/>
    </cofactor>
</comment>
<evidence type="ECO:0000256" key="18">
    <source>
        <dbReference type="PIRSR" id="PIRSR600760-2"/>
    </source>
</evidence>
<evidence type="ECO:0000256" key="7">
    <source>
        <dbReference type="ARBA" id="ARBA00022842"/>
    </source>
</evidence>
<comment type="catalytic activity">
    <reaction evidence="10">
        <text>1D-myo-inositol 1,3,4-trisphosphate + H2O = 1D-myo-inositol 3,4-bisphosphate + phosphate</text>
        <dbReference type="Rhea" id="RHEA:70319"/>
        <dbReference type="ChEBI" id="CHEBI:15377"/>
        <dbReference type="ChEBI" id="CHEBI:43474"/>
        <dbReference type="ChEBI" id="CHEBI:58414"/>
        <dbReference type="ChEBI" id="CHEBI:83241"/>
    </reaction>
    <physiologicalReaction direction="left-to-right" evidence="10">
        <dbReference type="Rhea" id="RHEA:70320"/>
    </physiologicalReaction>
</comment>
<evidence type="ECO:0000256" key="11">
    <source>
        <dbReference type="ARBA" id="ARBA00044466"/>
    </source>
</evidence>
<evidence type="ECO:0000256" key="6">
    <source>
        <dbReference type="ARBA" id="ARBA00022801"/>
    </source>
</evidence>
<evidence type="ECO:0000256" key="13">
    <source>
        <dbReference type="ARBA" id="ARBA00044479"/>
    </source>
</evidence>
<dbReference type="FunFam" id="3.40.190.80:FF:000006">
    <property type="entry name" value="Bisphosphate nucleotidase 1"/>
    <property type="match status" value="1"/>
</dbReference>
<accession>E4XNT8</accession>
<dbReference type="InterPro" id="IPR050725">
    <property type="entry name" value="CysQ/Inositol_MonoPase"/>
</dbReference>
<evidence type="ECO:0000256" key="9">
    <source>
        <dbReference type="ARBA" id="ARBA00041815"/>
    </source>
</evidence>
<gene>
    <name evidence="19" type="ORF">GSOID_T00016691001</name>
</gene>
<reference evidence="19" key="1">
    <citation type="journal article" date="2010" name="Science">
        <title>Plasticity of animal genome architecture unmasked by rapid evolution of a pelagic tunicate.</title>
        <authorList>
            <person name="Denoeud F."/>
            <person name="Henriet S."/>
            <person name="Mungpakdee S."/>
            <person name="Aury J.M."/>
            <person name="Da Silva C."/>
            <person name="Brinkmann H."/>
            <person name="Mikhaleva J."/>
            <person name="Olsen L.C."/>
            <person name="Jubin C."/>
            <person name="Canestro C."/>
            <person name="Bouquet J.M."/>
            <person name="Danks G."/>
            <person name="Poulain J."/>
            <person name="Campsteijn C."/>
            <person name="Adamski M."/>
            <person name="Cross I."/>
            <person name="Yadetie F."/>
            <person name="Muffato M."/>
            <person name="Louis A."/>
            <person name="Butcher S."/>
            <person name="Tsagkogeorga G."/>
            <person name="Konrad A."/>
            <person name="Singh S."/>
            <person name="Jensen M.F."/>
            <person name="Cong E.H."/>
            <person name="Eikeseth-Otteraa H."/>
            <person name="Noel B."/>
            <person name="Anthouard V."/>
            <person name="Porcel B.M."/>
            <person name="Kachouri-Lafond R."/>
            <person name="Nishino A."/>
            <person name="Ugolini M."/>
            <person name="Chourrout P."/>
            <person name="Nishida H."/>
            <person name="Aasland R."/>
            <person name="Huzurbazar S."/>
            <person name="Westhof E."/>
            <person name="Delsuc F."/>
            <person name="Lehrach H."/>
            <person name="Reinhardt R."/>
            <person name="Weissenbach J."/>
            <person name="Roy S.W."/>
            <person name="Artiguenave F."/>
            <person name="Postlethwait J.H."/>
            <person name="Manak J.R."/>
            <person name="Thompson E.M."/>
            <person name="Jaillon O."/>
            <person name="Du Pasquier L."/>
            <person name="Boudinot P."/>
            <person name="Liberles D.A."/>
            <person name="Volff J.N."/>
            <person name="Philippe H."/>
            <person name="Lenhard B."/>
            <person name="Roest Crollius H."/>
            <person name="Wincker P."/>
            <person name="Chourrout D."/>
        </authorList>
    </citation>
    <scope>NUCLEOTIDE SEQUENCE [LARGE SCALE GENOMIC DNA]</scope>
</reference>
<dbReference type="InParanoid" id="E4XNT8"/>
<dbReference type="GO" id="GO:0005737">
    <property type="term" value="C:cytoplasm"/>
    <property type="evidence" value="ECO:0007669"/>
    <property type="project" value="UniProtKB-ARBA"/>
</dbReference>
<dbReference type="GO" id="GO:0004441">
    <property type="term" value="F:inositol-1,4-bisphosphate 1-phosphatase activity"/>
    <property type="evidence" value="ECO:0007669"/>
    <property type="project" value="UniProtKB-EC"/>
</dbReference>
<comment type="catalytic activity">
    <reaction evidence="12">
        <text>1D-myo-inositol 1,4-bisphosphate + H2O = 1D-myo-inositol 4-phosphate + phosphate</text>
        <dbReference type="Rhea" id="RHEA:15553"/>
        <dbReference type="ChEBI" id="CHEBI:15377"/>
        <dbReference type="ChEBI" id="CHEBI:43474"/>
        <dbReference type="ChEBI" id="CHEBI:58282"/>
        <dbReference type="ChEBI" id="CHEBI:58469"/>
        <dbReference type="EC" id="3.1.3.57"/>
    </reaction>
    <physiologicalReaction direction="left-to-right" evidence="12">
        <dbReference type="Rhea" id="RHEA:15554"/>
    </physiologicalReaction>
</comment>